<dbReference type="SUPFAM" id="SSF47384">
    <property type="entry name" value="Homodimeric domain of signal transducing histidine kinase"/>
    <property type="match status" value="1"/>
</dbReference>
<evidence type="ECO:0000256" key="10">
    <source>
        <dbReference type="ARBA" id="ARBA00022777"/>
    </source>
</evidence>
<evidence type="ECO:0000256" key="5">
    <source>
        <dbReference type="ARBA" id="ARBA00022490"/>
    </source>
</evidence>
<dbReference type="InterPro" id="IPR036890">
    <property type="entry name" value="HATPase_C_sf"/>
</dbReference>
<evidence type="ECO:0000256" key="11">
    <source>
        <dbReference type="ARBA" id="ARBA00022840"/>
    </source>
</evidence>
<dbReference type="SMART" id="SM00387">
    <property type="entry name" value="HATPase_c"/>
    <property type="match status" value="1"/>
</dbReference>
<proteinExistence type="predicted"/>
<dbReference type="NCBIfam" id="NF007835">
    <property type="entry name" value="PRK10547.1"/>
    <property type="match status" value="1"/>
</dbReference>
<dbReference type="InterPro" id="IPR004358">
    <property type="entry name" value="Sig_transdc_His_kin-like_C"/>
</dbReference>
<dbReference type="EMBL" id="CAADIL010000034">
    <property type="protein sequence ID" value="VFR85687.1"/>
    <property type="molecule type" value="Genomic_DNA"/>
</dbReference>
<dbReference type="Gene3D" id="1.20.120.160">
    <property type="entry name" value="HPT domain"/>
    <property type="match status" value="1"/>
</dbReference>
<dbReference type="Pfam" id="PF02518">
    <property type="entry name" value="HATPase_c"/>
    <property type="match status" value="1"/>
</dbReference>
<accession>A0A484UFZ2</accession>
<dbReference type="InterPro" id="IPR003594">
    <property type="entry name" value="HATPase_dom"/>
</dbReference>
<evidence type="ECO:0000259" key="15">
    <source>
        <dbReference type="PROSITE" id="PS50851"/>
    </source>
</evidence>
<name>A0A484UFZ2_9ZZZZ</name>
<evidence type="ECO:0000256" key="1">
    <source>
        <dbReference type="ARBA" id="ARBA00000085"/>
    </source>
</evidence>
<dbReference type="GO" id="GO:0000155">
    <property type="term" value="F:phosphorelay sensor kinase activity"/>
    <property type="evidence" value="ECO:0007669"/>
    <property type="project" value="InterPro"/>
</dbReference>
<dbReference type="CDD" id="cd16916">
    <property type="entry name" value="HATPase_CheA-like"/>
    <property type="match status" value="1"/>
</dbReference>
<dbReference type="Gene3D" id="1.10.287.560">
    <property type="entry name" value="Histidine kinase CheA-like, homodimeric domain"/>
    <property type="match status" value="1"/>
</dbReference>
<dbReference type="InterPro" id="IPR037006">
    <property type="entry name" value="CheA-like_homodim_sf"/>
</dbReference>
<dbReference type="SMART" id="SM00260">
    <property type="entry name" value="CheW"/>
    <property type="match status" value="1"/>
</dbReference>
<dbReference type="CDD" id="cd00088">
    <property type="entry name" value="HPT"/>
    <property type="match status" value="1"/>
</dbReference>
<dbReference type="EMBL" id="CAADIJ010000020">
    <property type="protein sequence ID" value="VFR77472.1"/>
    <property type="molecule type" value="Genomic_DNA"/>
</dbReference>
<dbReference type="GO" id="GO:0005524">
    <property type="term" value="F:ATP binding"/>
    <property type="evidence" value="ECO:0007669"/>
    <property type="project" value="UniProtKB-KW"/>
</dbReference>
<evidence type="ECO:0000256" key="8">
    <source>
        <dbReference type="ARBA" id="ARBA00022679"/>
    </source>
</evidence>
<dbReference type="InterPro" id="IPR015162">
    <property type="entry name" value="CheY-binding"/>
</dbReference>
<evidence type="ECO:0000256" key="12">
    <source>
        <dbReference type="ARBA" id="ARBA00023012"/>
    </source>
</evidence>
<dbReference type="PROSITE" id="PS50894">
    <property type="entry name" value="HPT"/>
    <property type="match status" value="1"/>
</dbReference>
<evidence type="ECO:0000313" key="18">
    <source>
        <dbReference type="EMBL" id="VFR85687.1"/>
    </source>
</evidence>
<dbReference type="InterPro" id="IPR036061">
    <property type="entry name" value="CheW-like_dom_sf"/>
</dbReference>
<evidence type="ECO:0000259" key="14">
    <source>
        <dbReference type="PROSITE" id="PS50109"/>
    </source>
</evidence>
<protein>
    <recommendedName>
        <fullName evidence="4">Chemotaxis protein CheA</fullName>
        <ecNumber evidence="3">2.7.13.3</ecNumber>
    </recommendedName>
</protein>
<evidence type="ECO:0000256" key="13">
    <source>
        <dbReference type="SAM" id="Coils"/>
    </source>
</evidence>
<dbReference type="InterPro" id="IPR051315">
    <property type="entry name" value="Bact_Chemotaxis_CheA"/>
</dbReference>
<keyword evidence="5" id="KW-0963">Cytoplasm</keyword>
<dbReference type="InterPro" id="IPR008207">
    <property type="entry name" value="Sig_transdc_His_kin_Hpt_dom"/>
</dbReference>
<dbReference type="SMART" id="SM00073">
    <property type="entry name" value="HPT"/>
    <property type="match status" value="1"/>
</dbReference>
<keyword evidence="9" id="KW-0547">Nucleotide-binding</keyword>
<dbReference type="InterPro" id="IPR005467">
    <property type="entry name" value="His_kinase_dom"/>
</dbReference>
<evidence type="ECO:0000256" key="2">
    <source>
        <dbReference type="ARBA" id="ARBA00004496"/>
    </source>
</evidence>
<dbReference type="PANTHER" id="PTHR43395">
    <property type="entry name" value="SENSOR HISTIDINE KINASE CHEA"/>
    <property type="match status" value="1"/>
</dbReference>
<evidence type="ECO:0000256" key="7">
    <source>
        <dbReference type="ARBA" id="ARBA00022553"/>
    </source>
</evidence>
<feature type="domain" description="HPt" evidence="16">
    <location>
        <begin position="1"/>
        <end position="104"/>
    </location>
</feature>
<dbReference type="Pfam" id="PF01627">
    <property type="entry name" value="Hpt"/>
    <property type="match status" value="1"/>
</dbReference>
<reference evidence="18" key="1">
    <citation type="submission" date="2019-03" db="EMBL/GenBank/DDBJ databases">
        <authorList>
            <person name="Danneels B."/>
        </authorList>
    </citation>
    <scope>NUCLEOTIDE SEQUENCE</scope>
</reference>
<dbReference type="Gene3D" id="3.30.565.10">
    <property type="entry name" value="Histidine kinase-like ATPase, C-terminal domain"/>
    <property type="match status" value="1"/>
</dbReference>
<keyword evidence="12" id="KW-0902">Two-component regulatory system</keyword>
<keyword evidence="13" id="KW-0175">Coiled coil</keyword>
<evidence type="ECO:0000256" key="3">
    <source>
        <dbReference type="ARBA" id="ARBA00012438"/>
    </source>
</evidence>
<dbReference type="SUPFAM" id="SSF50341">
    <property type="entry name" value="CheW-like"/>
    <property type="match status" value="1"/>
</dbReference>
<organism evidence="18">
    <name type="scientific">plant metagenome</name>
    <dbReference type="NCBI Taxonomy" id="1297885"/>
    <lineage>
        <taxon>unclassified sequences</taxon>
        <taxon>metagenomes</taxon>
        <taxon>organismal metagenomes</taxon>
    </lineage>
</organism>
<dbReference type="InterPro" id="IPR036641">
    <property type="entry name" value="HPT_dom_sf"/>
</dbReference>
<feature type="domain" description="CheW-like" evidence="15">
    <location>
        <begin position="543"/>
        <end position="678"/>
    </location>
</feature>
<evidence type="ECO:0000256" key="6">
    <source>
        <dbReference type="ARBA" id="ARBA00022500"/>
    </source>
</evidence>
<evidence type="ECO:0000313" key="17">
    <source>
        <dbReference type="EMBL" id="VFR77472.1"/>
    </source>
</evidence>
<evidence type="ECO:0000259" key="16">
    <source>
        <dbReference type="PROSITE" id="PS50894"/>
    </source>
</evidence>
<dbReference type="Gene3D" id="2.30.30.40">
    <property type="entry name" value="SH3 Domains"/>
    <property type="match status" value="1"/>
</dbReference>
<keyword evidence="10 18" id="KW-0418">Kinase</keyword>
<dbReference type="Gene3D" id="3.30.70.400">
    <property type="entry name" value="CheY-binding domain of CheA"/>
    <property type="match status" value="1"/>
</dbReference>
<dbReference type="PROSITE" id="PS50109">
    <property type="entry name" value="HIS_KIN"/>
    <property type="match status" value="1"/>
</dbReference>
<dbReference type="PROSITE" id="PS50851">
    <property type="entry name" value="CHEW"/>
    <property type="match status" value="1"/>
</dbReference>
<keyword evidence="8 18" id="KW-0808">Transferase</keyword>
<dbReference type="Pfam" id="PF02895">
    <property type="entry name" value="H-kinase_dim"/>
    <property type="match status" value="1"/>
</dbReference>
<dbReference type="PRINTS" id="PR00344">
    <property type="entry name" value="BCTRLSENSOR"/>
</dbReference>
<keyword evidence="6" id="KW-0145">Chemotaxis</keyword>
<dbReference type="InterPro" id="IPR002545">
    <property type="entry name" value="CheW-lke_dom"/>
</dbReference>
<evidence type="ECO:0000256" key="9">
    <source>
        <dbReference type="ARBA" id="ARBA00022741"/>
    </source>
</evidence>
<comment type="subcellular location">
    <subcellularLocation>
        <location evidence="2">Cytoplasm</location>
    </subcellularLocation>
</comment>
<keyword evidence="11" id="KW-0067">ATP-binding</keyword>
<keyword evidence="7" id="KW-0597">Phosphoprotein</keyword>
<dbReference type="SUPFAM" id="SSF55052">
    <property type="entry name" value="CheY-binding domain of CheA"/>
    <property type="match status" value="1"/>
</dbReference>
<gene>
    <name evidence="18" type="ORF">DAR2_2029</name>
    <name evidence="17" type="ORF">DAR3_2027</name>
</gene>
<dbReference type="InterPro" id="IPR036097">
    <property type="entry name" value="HisK_dim/P_sf"/>
</dbReference>
<feature type="coiled-coil region" evidence="13">
    <location>
        <begin position="332"/>
        <end position="359"/>
    </location>
</feature>
<dbReference type="SUPFAM" id="SSF55874">
    <property type="entry name" value="ATPase domain of HSP90 chaperone/DNA topoisomerase II/histidine kinase"/>
    <property type="match status" value="1"/>
</dbReference>
<dbReference type="PANTHER" id="PTHR43395:SF10">
    <property type="entry name" value="CHEMOTAXIS PROTEIN CHEA"/>
    <property type="match status" value="1"/>
</dbReference>
<dbReference type="FunFam" id="3.30.565.10:FF:000016">
    <property type="entry name" value="Chemotaxis protein CheA, putative"/>
    <property type="match status" value="1"/>
</dbReference>
<evidence type="ECO:0000256" key="4">
    <source>
        <dbReference type="ARBA" id="ARBA00021495"/>
    </source>
</evidence>
<dbReference type="Pfam" id="PF01584">
    <property type="entry name" value="CheW"/>
    <property type="match status" value="1"/>
</dbReference>
<dbReference type="AlphaFoldDB" id="A0A484UFZ2"/>
<comment type="catalytic activity">
    <reaction evidence="1">
        <text>ATP + protein L-histidine = ADP + protein N-phospho-L-histidine.</text>
        <dbReference type="EC" id="2.7.13.3"/>
    </reaction>
</comment>
<dbReference type="EC" id="2.7.13.3" evidence="3"/>
<dbReference type="Pfam" id="PF09078">
    <property type="entry name" value="CheY-binding"/>
    <property type="match status" value="1"/>
</dbReference>
<dbReference type="FunFam" id="2.30.30.40:FF:000048">
    <property type="entry name" value="Chemotaxis protein CheA, putative"/>
    <property type="match status" value="1"/>
</dbReference>
<dbReference type="GO" id="GO:0005737">
    <property type="term" value="C:cytoplasm"/>
    <property type="evidence" value="ECO:0007669"/>
    <property type="project" value="UniProtKB-SubCell"/>
</dbReference>
<feature type="domain" description="Histidine kinase" evidence="14">
    <location>
        <begin position="333"/>
        <end position="541"/>
    </location>
</feature>
<dbReference type="CDD" id="cd00731">
    <property type="entry name" value="CheA_reg"/>
    <property type="match status" value="1"/>
</dbReference>
<dbReference type="InterPro" id="IPR035891">
    <property type="entry name" value="CheY-binding_CheA"/>
</dbReference>
<dbReference type="InterPro" id="IPR004105">
    <property type="entry name" value="CheA-like_dim"/>
</dbReference>
<dbReference type="SMART" id="SM01231">
    <property type="entry name" value="H-kinase_dim"/>
    <property type="match status" value="1"/>
</dbReference>
<dbReference type="SUPFAM" id="SSF47226">
    <property type="entry name" value="Histidine-containing phosphotransfer domain, HPT domain"/>
    <property type="match status" value="1"/>
</dbReference>
<dbReference type="GO" id="GO:0006935">
    <property type="term" value="P:chemotaxis"/>
    <property type="evidence" value="ECO:0007669"/>
    <property type="project" value="UniProtKB-KW"/>
</dbReference>
<sequence length="688" mass="73563">MDLSQFYETFFDEADELLAEMEQLLLTLDAQSPDIEQLNAIFRAAHSIKGGAATFGCFGMLADTTHLLENLLDAIRRGEMALRTDMIDTFLETKDVLKGQLDAYRASGEPDQAAYERICAVLRQIALEHKGEAAPAPAPAAAPVAATPAAAPAAGGQRSLRVEIRGASERDQQSLAEELGHLGTVLKQQTEQGVLSVWMETSCTNDDLEAVCCFIVDAQQIVITEAAPPAAAESQIDDFAQAAAEFSAAAAPVAPPAAAAAPAPAPAAPAAAAPAPAPARAANTAAAHADKESTSIRVGVEKVDQIINLVGELVITQAMLAQTGSTLDPVVHDRLLNGMEQLERNARDLQEAVMSIRMMPMDYVFSRFPRVVRDISSKTGKQIELETLGRATELDKSLIERIIDPLTHLVRNSLDHGIEAPDVRVASGKSPVGKLVLSAQHNGGNIVIEVRDDGAGLNREKILRKAISQGLPVTENTPDDEVWQLIFAPGFSTAEKVTDISGRGVGMDVVRRNIQAMGGHVQLSSRAGQGTTTRIVLPLTLAILDGMSVCVGEETFILPLSHVTESLQPVQDQIHSVAGNERVIHVRGEYLPLVELHKIFSVPSAQTDPTQAIAVIMQAEERRFALLVDHLVGQHQVVVKNLESNYRKVPGISAATILGDGSVALIVDVFALARANREKWSQADAILN</sequence>